<accession>Q16DE8</accession>
<evidence type="ECO:0000313" key="12">
    <source>
        <dbReference type="Proteomes" id="UP000007029"/>
    </source>
</evidence>
<dbReference type="Pfam" id="PF03748">
    <property type="entry name" value="FliL"/>
    <property type="match status" value="1"/>
</dbReference>
<dbReference type="KEGG" id="rde:RD1_0270"/>
<keyword evidence="10" id="KW-0997">Cell inner membrane</keyword>
<dbReference type="GO" id="GO:0071978">
    <property type="term" value="P:bacterial-type flagellum-dependent swarming motility"/>
    <property type="evidence" value="ECO:0007669"/>
    <property type="project" value="TreeGrafter"/>
</dbReference>
<evidence type="ECO:0000256" key="10">
    <source>
        <dbReference type="RuleBase" id="RU364125"/>
    </source>
</evidence>
<dbReference type="InterPro" id="IPR005503">
    <property type="entry name" value="FliL"/>
</dbReference>
<keyword evidence="4" id="KW-1003">Cell membrane</keyword>
<evidence type="ECO:0000256" key="6">
    <source>
        <dbReference type="ARBA" id="ARBA00022692"/>
    </source>
</evidence>
<evidence type="ECO:0000256" key="3">
    <source>
        <dbReference type="ARBA" id="ARBA00008281"/>
    </source>
</evidence>
<keyword evidence="7 10" id="KW-0283">Flagellar rotation</keyword>
<reference evidence="11 12" key="1">
    <citation type="journal article" date="2007" name="J. Bacteriol.">
        <title>The complete genome sequence of Roseobacter denitrificans reveals a mixotrophic rather than photosynthetic metabolism.</title>
        <authorList>
            <person name="Swingley W.D."/>
            <person name="Sadekar S."/>
            <person name="Mastrian S.D."/>
            <person name="Matthies H.J."/>
            <person name="Hao J."/>
            <person name="Ramos H."/>
            <person name="Acharya C.R."/>
            <person name="Conrad A.L."/>
            <person name="Taylor H.L."/>
            <person name="Dejesa L.C."/>
            <person name="Shah M.K."/>
            <person name="O'huallachain M.E."/>
            <person name="Lince M.T."/>
            <person name="Blankenship R.E."/>
            <person name="Beatty J.T."/>
            <person name="Touchman J.W."/>
        </authorList>
    </citation>
    <scope>NUCLEOTIDE SEQUENCE [LARGE SCALE GENOMIC DNA]</scope>
    <source>
        <strain evidence="12">ATCC 33942 / OCh 114</strain>
    </source>
</reference>
<name>Q16DE8_ROSDO</name>
<dbReference type="RefSeq" id="WP_011566617.1">
    <property type="nucleotide sequence ID" value="NC_008209.1"/>
</dbReference>
<dbReference type="STRING" id="375451.RD1_0270"/>
<dbReference type="Proteomes" id="UP000007029">
    <property type="component" value="Chromosome"/>
</dbReference>
<feature type="transmembrane region" description="Helical" evidence="10">
    <location>
        <begin position="20"/>
        <end position="45"/>
    </location>
</feature>
<keyword evidence="5 10" id="KW-0145">Chemotaxis</keyword>
<dbReference type="GO" id="GO:0009425">
    <property type="term" value="C:bacterial-type flagellum basal body"/>
    <property type="evidence" value="ECO:0007669"/>
    <property type="project" value="InterPro"/>
</dbReference>
<dbReference type="PANTHER" id="PTHR35091">
    <property type="entry name" value="FLAGELLAR PROTEIN FLIL"/>
    <property type="match status" value="1"/>
</dbReference>
<comment type="function">
    <text evidence="1 10">Controls the rotational direction of flagella during chemotaxis.</text>
</comment>
<keyword evidence="11" id="KW-0282">Flagellum</keyword>
<comment type="similarity">
    <text evidence="3 10">Belongs to the FliL family.</text>
</comment>
<dbReference type="HOGENOM" id="CLU_099018_2_1_5"/>
<dbReference type="OrthoDB" id="7619358at2"/>
<dbReference type="EMBL" id="CP000362">
    <property type="protein sequence ID" value="ABG29995.1"/>
    <property type="molecule type" value="Genomic_DNA"/>
</dbReference>
<keyword evidence="11" id="KW-0966">Cell projection</keyword>
<keyword evidence="6 10" id="KW-0812">Transmembrane</keyword>
<evidence type="ECO:0000256" key="7">
    <source>
        <dbReference type="ARBA" id="ARBA00022779"/>
    </source>
</evidence>
<keyword evidence="11" id="KW-0969">Cilium</keyword>
<dbReference type="PANTHER" id="PTHR35091:SF2">
    <property type="entry name" value="FLAGELLAR PROTEIN FLIL"/>
    <property type="match status" value="1"/>
</dbReference>
<dbReference type="GO" id="GO:0005886">
    <property type="term" value="C:plasma membrane"/>
    <property type="evidence" value="ECO:0007669"/>
    <property type="project" value="UniProtKB-SubCell"/>
</dbReference>
<keyword evidence="12" id="KW-1185">Reference proteome</keyword>
<gene>
    <name evidence="11" type="primary">fliL</name>
    <name evidence="11" type="ordered locus">RD1_0270</name>
</gene>
<keyword evidence="8 10" id="KW-1133">Transmembrane helix</keyword>
<evidence type="ECO:0000256" key="5">
    <source>
        <dbReference type="ARBA" id="ARBA00022500"/>
    </source>
</evidence>
<evidence type="ECO:0000256" key="8">
    <source>
        <dbReference type="ARBA" id="ARBA00022989"/>
    </source>
</evidence>
<dbReference type="AlphaFoldDB" id="Q16DE8"/>
<evidence type="ECO:0000256" key="4">
    <source>
        <dbReference type="ARBA" id="ARBA00022475"/>
    </source>
</evidence>
<evidence type="ECO:0000256" key="9">
    <source>
        <dbReference type="ARBA" id="ARBA00023136"/>
    </source>
</evidence>
<organism evidence="11 12">
    <name type="scientific">Roseobacter denitrificans (strain ATCC 33942 / OCh 114)</name>
    <name type="common">Erythrobacter sp. (strain OCh 114)</name>
    <name type="synonym">Roseobacter denitrificans</name>
    <dbReference type="NCBI Taxonomy" id="375451"/>
    <lineage>
        <taxon>Bacteria</taxon>
        <taxon>Pseudomonadati</taxon>
        <taxon>Pseudomonadota</taxon>
        <taxon>Alphaproteobacteria</taxon>
        <taxon>Rhodobacterales</taxon>
        <taxon>Roseobacteraceae</taxon>
        <taxon>Roseobacter</taxon>
    </lineage>
</organism>
<evidence type="ECO:0000256" key="2">
    <source>
        <dbReference type="ARBA" id="ARBA00004162"/>
    </source>
</evidence>
<keyword evidence="9 10" id="KW-0472">Membrane</keyword>
<proteinExistence type="inferred from homology"/>
<dbReference type="eggNOG" id="COG1580">
    <property type="taxonomic scope" value="Bacteria"/>
</dbReference>
<evidence type="ECO:0000256" key="1">
    <source>
        <dbReference type="ARBA" id="ARBA00002254"/>
    </source>
</evidence>
<sequence length="163" mass="17959">MTDATNEESAEAPKSGKLPLIVGAVLAIIGGGGGFYAASSGMIFATESKKETVEEEKETSNEFSDISFLPLEPMTISMPRDSAYKHLRFRGELEVPKEYAEDIKKVTPRIIDVLNGYLRALQVADIEEPASLTRLRSQMLRRIQIVAGPGRVNDLLIMEFVLN</sequence>
<dbReference type="GO" id="GO:0006935">
    <property type="term" value="P:chemotaxis"/>
    <property type="evidence" value="ECO:0007669"/>
    <property type="project" value="UniProtKB-KW"/>
</dbReference>
<evidence type="ECO:0000313" key="11">
    <source>
        <dbReference type="EMBL" id="ABG29995.1"/>
    </source>
</evidence>
<comment type="subcellular location">
    <subcellularLocation>
        <location evidence="10">Cell inner membrane</location>
    </subcellularLocation>
    <subcellularLocation>
        <location evidence="2">Cell membrane</location>
        <topology evidence="2">Single-pass membrane protein</topology>
    </subcellularLocation>
</comment>
<protein>
    <recommendedName>
        <fullName evidence="10">Flagellar protein FliL</fullName>
    </recommendedName>
</protein>